<dbReference type="EMBL" id="JAGFBR010000018">
    <property type="protein sequence ID" value="KAH0451003.1"/>
    <property type="molecule type" value="Genomic_DNA"/>
</dbReference>
<accession>A0AAV7G5F4</accession>
<name>A0AAV7G5F4_DENCH</name>
<evidence type="ECO:0000313" key="1">
    <source>
        <dbReference type="EMBL" id="KAH0451003.1"/>
    </source>
</evidence>
<comment type="caution">
    <text evidence="1">The sequence shown here is derived from an EMBL/GenBank/DDBJ whole genome shotgun (WGS) entry which is preliminary data.</text>
</comment>
<proteinExistence type="predicted"/>
<reference evidence="1 2" key="1">
    <citation type="journal article" date="2021" name="Hortic Res">
        <title>Chromosome-scale assembly of the Dendrobium chrysotoxum genome enhances the understanding of orchid evolution.</title>
        <authorList>
            <person name="Zhang Y."/>
            <person name="Zhang G.Q."/>
            <person name="Zhang D."/>
            <person name="Liu X.D."/>
            <person name="Xu X.Y."/>
            <person name="Sun W.H."/>
            <person name="Yu X."/>
            <person name="Zhu X."/>
            <person name="Wang Z.W."/>
            <person name="Zhao X."/>
            <person name="Zhong W.Y."/>
            <person name="Chen H."/>
            <person name="Yin W.L."/>
            <person name="Huang T."/>
            <person name="Niu S.C."/>
            <person name="Liu Z.J."/>
        </authorList>
    </citation>
    <scope>NUCLEOTIDE SEQUENCE [LARGE SCALE GENOMIC DNA]</scope>
    <source>
        <strain evidence="1">Lindl</strain>
    </source>
</reference>
<dbReference type="AlphaFoldDB" id="A0AAV7G5F4"/>
<organism evidence="1 2">
    <name type="scientific">Dendrobium chrysotoxum</name>
    <name type="common">Orchid</name>
    <dbReference type="NCBI Taxonomy" id="161865"/>
    <lineage>
        <taxon>Eukaryota</taxon>
        <taxon>Viridiplantae</taxon>
        <taxon>Streptophyta</taxon>
        <taxon>Embryophyta</taxon>
        <taxon>Tracheophyta</taxon>
        <taxon>Spermatophyta</taxon>
        <taxon>Magnoliopsida</taxon>
        <taxon>Liliopsida</taxon>
        <taxon>Asparagales</taxon>
        <taxon>Orchidaceae</taxon>
        <taxon>Epidendroideae</taxon>
        <taxon>Malaxideae</taxon>
        <taxon>Dendrobiinae</taxon>
        <taxon>Dendrobium</taxon>
    </lineage>
</organism>
<keyword evidence="2" id="KW-1185">Reference proteome</keyword>
<sequence length="87" mass="9756">MQREQTEEMKRKGSGWPILGQYPAVFRRLWPPEKITYHRRFPLPVIATVKYKTGGLTEGYHSAANSGSFSLQTAGEPLIHIGDLTVG</sequence>
<gene>
    <name evidence="1" type="ORF">IEQ34_021695</name>
</gene>
<protein>
    <submittedName>
        <fullName evidence="1">Uncharacterized protein</fullName>
    </submittedName>
</protein>
<dbReference type="Proteomes" id="UP000775213">
    <property type="component" value="Unassembled WGS sequence"/>
</dbReference>
<evidence type="ECO:0000313" key="2">
    <source>
        <dbReference type="Proteomes" id="UP000775213"/>
    </source>
</evidence>